<keyword evidence="2" id="KW-1185">Reference proteome</keyword>
<gene>
    <name evidence="1" type="primary">CTSB</name>
    <name evidence="1" type="ORF">GBF38_006012</name>
</gene>
<name>A0ACB7FAS1_NIBAL</name>
<evidence type="ECO:0000313" key="1">
    <source>
        <dbReference type="EMBL" id="KAG8011289.1"/>
    </source>
</evidence>
<reference evidence="1" key="1">
    <citation type="submission" date="2020-04" db="EMBL/GenBank/DDBJ databases">
        <title>A chromosome-scale assembly and high-density genetic map of the yellow drum (Nibea albiflora) genome.</title>
        <authorList>
            <person name="Xu D."/>
            <person name="Zhang W."/>
            <person name="Chen R."/>
            <person name="Tan P."/>
            <person name="Wang L."/>
            <person name="Song H."/>
            <person name="Tian L."/>
            <person name="Zhu Q."/>
            <person name="Wang B."/>
        </authorList>
    </citation>
    <scope>NUCLEOTIDE SEQUENCE</scope>
    <source>
        <strain evidence="1">ZJHYS-2018</strain>
    </source>
</reference>
<accession>A0ACB7FAS1</accession>
<dbReference type="Proteomes" id="UP000805704">
    <property type="component" value="Chromosome 14"/>
</dbReference>
<dbReference type="EMBL" id="CM024802">
    <property type="protein sequence ID" value="KAG8011289.1"/>
    <property type="molecule type" value="Genomic_DNA"/>
</dbReference>
<sequence length="93" mass="10309">MTELYKNGPVEAAFSVYADFLLYKTGVYQHVTGDMLGGHAIKILGWGEENGTPYWLAANSWNSDWGDKGYFKIKRGNDECGIESEMVAGIPLN</sequence>
<comment type="caution">
    <text evidence="1">The sequence shown here is derived from an EMBL/GenBank/DDBJ whole genome shotgun (WGS) entry which is preliminary data.</text>
</comment>
<protein>
    <submittedName>
        <fullName evidence="1">Cathepsin B</fullName>
    </submittedName>
</protein>
<evidence type="ECO:0000313" key="2">
    <source>
        <dbReference type="Proteomes" id="UP000805704"/>
    </source>
</evidence>
<proteinExistence type="predicted"/>
<organism evidence="1 2">
    <name type="scientific">Nibea albiflora</name>
    <name type="common">Yellow drum</name>
    <name type="synonym">Corvina albiflora</name>
    <dbReference type="NCBI Taxonomy" id="240163"/>
    <lineage>
        <taxon>Eukaryota</taxon>
        <taxon>Metazoa</taxon>
        <taxon>Chordata</taxon>
        <taxon>Craniata</taxon>
        <taxon>Vertebrata</taxon>
        <taxon>Euteleostomi</taxon>
        <taxon>Actinopterygii</taxon>
        <taxon>Neopterygii</taxon>
        <taxon>Teleostei</taxon>
        <taxon>Neoteleostei</taxon>
        <taxon>Acanthomorphata</taxon>
        <taxon>Eupercaria</taxon>
        <taxon>Sciaenidae</taxon>
        <taxon>Nibea</taxon>
    </lineage>
</organism>